<feature type="signal peptide" evidence="1">
    <location>
        <begin position="1"/>
        <end position="21"/>
    </location>
</feature>
<dbReference type="AlphaFoldDB" id="A0A2R4WMJ5"/>
<evidence type="ECO:0000256" key="1">
    <source>
        <dbReference type="SAM" id="SignalP"/>
    </source>
</evidence>
<evidence type="ECO:0000313" key="3">
    <source>
        <dbReference type="Proteomes" id="UP000244755"/>
    </source>
</evidence>
<name>A0A2R4WMJ5_9HYPH</name>
<dbReference type="KEGG" id="mee:DA075_19160"/>
<feature type="chain" id="PRO_5015336013" evidence="1">
    <location>
        <begin position="22"/>
        <end position="87"/>
    </location>
</feature>
<gene>
    <name evidence="2" type="ORF">DA075_19160</name>
</gene>
<dbReference type="RefSeq" id="WP_099954563.1">
    <property type="nucleotide sequence ID" value="NZ_CP028843.1"/>
</dbReference>
<proteinExistence type="predicted"/>
<protein>
    <submittedName>
        <fullName evidence="2">Uncharacterized protein</fullName>
    </submittedName>
</protein>
<accession>A0A2R4WMJ5</accession>
<evidence type="ECO:0000313" key="2">
    <source>
        <dbReference type="EMBL" id="AWB22763.1"/>
    </source>
</evidence>
<keyword evidence="1" id="KW-0732">Signal</keyword>
<reference evidence="2 3" key="1">
    <citation type="submission" date="2018-04" db="EMBL/GenBank/DDBJ databases">
        <title>Methylobacterium sp. PR1016A genome.</title>
        <authorList>
            <person name="Park W."/>
        </authorList>
    </citation>
    <scope>NUCLEOTIDE SEQUENCE [LARGE SCALE GENOMIC DNA]</scope>
    <source>
        <strain evidence="2 3">PR1016A</strain>
    </source>
</reference>
<organism evidence="2 3">
    <name type="scientific">Methylobacterium currus</name>
    <dbReference type="NCBI Taxonomy" id="2051553"/>
    <lineage>
        <taxon>Bacteria</taxon>
        <taxon>Pseudomonadati</taxon>
        <taxon>Pseudomonadota</taxon>
        <taxon>Alphaproteobacteria</taxon>
        <taxon>Hyphomicrobiales</taxon>
        <taxon>Methylobacteriaceae</taxon>
        <taxon>Methylobacterium</taxon>
    </lineage>
</organism>
<dbReference type="EMBL" id="CP028843">
    <property type="protein sequence ID" value="AWB22763.1"/>
    <property type="molecule type" value="Genomic_DNA"/>
</dbReference>
<dbReference type="OrthoDB" id="8005097at2"/>
<sequence length="87" mass="8962">MLYRLIFAVTILAATDGSAFAQRTHMIDVWGARIEVPNEGPGGLFAAAAVSPGDTETLTGAATPGISTVRPLANTAPASLKTSRPRP</sequence>
<dbReference type="Proteomes" id="UP000244755">
    <property type="component" value="Chromosome 1"/>
</dbReference>
<keyword evidence="3" id="KW-1185">Reference proteome</keyword>